<dbReference type="InterPro" id="IPR011061">
    <property type="entry name" value="Hirudin/antistatin"/>
</dbReference>
<dbReference type="PROSITE" id="PS51252">
    <property type="entry name" value="ANTISTASIN"/>
    <property type="match status" value="1"/>
</dbReference>
<name>A0AAV2IHL7_LYMST</name>
<dbReference type="Proteomes" id="UP001497497">
    <property type="component" value="Unassembled WGS sequence"/>
</dbReference>
<evidence type="ECO:0000313" key="6">
    <source>
        <dbReference type="Proteomes" id="UP001497497"/>
    </source>
</evidence>
<feature type="domain" description="Antistasin-like" evidence="4">
    <location>
        <begin position="60"/>
        <end position="96"/>
    </location>
</feature>
<dbReference type="Pfam" id="PF02822">
    <property type="entry name" value="Antistasin"/>
    <property type="match status" value="2"/>
</dbReference>
<feature type="chain" id="PRO_5043461007" description="Antistasin-like domain-containing protein" evidence="3">
    <location>
        <begin position="16"/>
        <end position="137"/>
    </location>
</feature>
<evidence type="ECO:0000256" key="2">
    <source>
        <dbReference type="ARBA" id="ARBA00022900"/>
    </source>
</evidence>
<dbReference type="EMBL" id="CAXITT010000727">
    <property type="protein sequence ID" value="CAL1545680.1"/>
    <property type="molecule type" value="Genomic_DNA"/>
</dbReference>
<accession>A0AAV2IHL7</accession>
<feature type="signal peptide" evidence="3">
    <location>
        <begin position="1"/>
        <end position="15"/>
    </location>
</feature>
<proteinExistence type="predicted"/>
<evidence type="ECO:0000313" key="5">
    <source>
        <dbReference type="EMBL" id="CAL1545680.1"/>
    </source>
</evidence>
<dbReference type="AlphaFoldDB" id="A0AAV2IHL7"/>
<sequence>MKIFLAALLLTLAAASPAVLDLGMIGICVEECSTGSHAGGVSLGCPAGYVCRSNGCGHTCQATVALDKRQRCPMMKCMPCAGGYVIDEHGCQTCTCMDEERALNLCPLVMCAMFCDNGFAIGANGCPLCSCAGALIV</sequence>
<organism evidence="5 6">
    <name type="scientific">Lymnaea stagnalis</name>
    <name type="common">Great pond snail</name>
    <name type="synonym">Helix stagnalis</name>
    <dbReference type="NCBI Taxonomy" id="6523"/>
    <lineage>
        <taxon>Eukaryota</taxon>
        <taxon>Metazoa</taxon>
        <taxon>Spiralia</taxon>
        <taxon>Lophotrochozoa</taxon>
        <taxon>Mollusca</taxon>
        <taxon>Gastropoda</taxon>
        <taxon>Heterobranchia</taxon>
        <taxon>Euthyneura</taxon>
        <taxon>Panpulmonata</taxon>
        <taxon>Hygrophila</taxon>
        <taxon>Lymnaeoidea</taxon>
        <taxon>Lymnaeidae</taxon>
        <taxon>Lymnaea</taxon>
    </lineage>
</organism>
<keyword evidence="1" id="KW-0646">Protease inhibitor</keyword>
<evidence type="ECO:0000259" key="4">
    <source>
        <dbReference type="PROSITE" id="PS51252"/>
    </source>
</evidence>
<dbReference type="Gene3D" id="2.10.22.10">
    <property type="entry name" value="Antistasin, domain 1"/>
    <property type="match status" value="2"/>
</dbReference>
<keyword evidence="3" id="KW-0732">Signal</keyword>
<dbReference type="GO" id="GO:0004867">
    <property type="term" value="F:serine-type endopeptidase inhibitor activity"/>
    <property type="evidence" value="ECO:0007669"/>
    <property type="project" value="UniProtKB-KW"/>
</dbReference>
<keyword evidence="2" id="KW-0722">Serine protease inhibitor</keyword>
<dbReference type="InterPro" id="IPR004094">
    <property type="entry name" value="Antistasin-like"/>
</dbReference>
<comment type="caution">
    <text evidence="5">The sequence shown here is derived from an EMBL/GenBank/DDBJ whole genome shotgun (WGS) entry which is preliminary data.</text>
</comment>
<protein>
    <recommendedName>
        <fullName evidence="4">Antistasin-like domain-containing protein</fullName>
    </recommendedName>
</protein>
<reference evidence="5 6" key="1">
    <citation type="submission" date="2024-04" db="EMBL/GenBank/DDBJ databases">
        <authorList>
            <consortium name="Genoscope - CEA"/>
            <person name="William W."/>
        </authorList>
    </citation>
    <scope>NUCLEOTIDE SEQUENCE [LARGE SCALE GENOMIC DNA]</scope>
</reference>
<evidence type="ECO:0000256" key="1">
    <source>
        <dbReference type="ARBA" id="ARBA00022690"/>
    </source>
</evidence>
<evidence type="ECO:0000256" key="3">
    <source>
        <dbReference type="SAM" id="SignalP"/>
    </source>
</evidence>
<gene>
    <name evidence="5" type="ORF">GSLYS_00019098001</name>
</gene>
<dbReference type="SUPFAM" id="SSF57262">
    <property type="entry name" value="Leech antihemostatic proteins"/>
    <property type="match status" value="1"/>
</dbReference>
<keyword evidence="6" id="KW-1185">Reference proteome</keyword>